<name>A0A2W7RIL2_9BACT</name>
<dbReference type="AlphaFoldDB" id="A0A2W7RIL2"/>
<proteinExistence type="predicted"/>
<evidence type="ECO:0000313" key="2">
    <source>
        <dbReference type="Proteomes" id="UP000248882"/>
    </source>
</evidence>
<organism evidence="1 2">
    <name type="scientific">Algoriphagus chordae</name>
    <dbReference type="NCBI Taxonomy" id="237019"/>
    <lineage>
        <taxon>Bacteria</taxon>
        <taxon>Pseudomonadati</taxon>
        <taxon>Bacteroidota</taxon>
        <taxon>Cytophagia</taxon>
        <taxon>Cytophagales</taxon>
        <taxon>Cyclobacteriaceae</taxon>
        <taxon>Algoriphagus</taxon>
    </lineage>
</organism>
<protein>
    <recommendedName>
        <fullName evidence="3">DUF1059 domain-containing protein</fullName>
    </recommendedName>
</protein>
<evidence type="ECO:0000313" key="1">
    <source>
        <dbReference type="EMBL" id="PZX50595.1"/>
    </source>
</evidence>
<dbReference type="PROSITE" id="PS51257">
    <property type="entry name" value="PROKAR_LIPOPROTEIN"/>
    <property type="match status" value="1"/>
</dbReference>
<comment type="caution">
    <text evidence="1">The sequence shown here is derived from an EMBL/GenBank/DDBJ whole genome shotgun (WGS) entry which is preliminary data.</text>
</comment>
<reference evidence="1 2" key="1">
    <citation type="submission" date="2018-06" db="EMBL/GenBank/DDBJ databases">
        <title>Genomic Encyclopedia of Archaeal and Bacterial Type Strains, Phase II (KMG-II): from individual species to whole genera.</title>
        <authorList>
            <person name="Goeker M."/>
        </authorList>
    </citation>
    <scope>NUCLEOTIDE SEQUENCE [LARGE SCALE GENOMIC DNA]</scope>
    <source>
        <strain evidence="1 2">DSM 19830</strain>
    </source>
</reference>
<accession>A0A2W7RIL2</accession>
<dbReference type="Proteomes" id="UP000248882">
    <property type="component" value="Unassembled WGS sequence"/>
</dbReference>
<gene>
    <name evidence="1" type="ORF">LV85_02702</name>
</gene>
<dbReference type="EMBL" id="QKZT01000011">
    <property type="protein sequence ID" value="PZX50595.1"/>
    <property type="molecule type" value="Genomic_DNA"/>
</dbReference>
<keyword evidence="2" id="KW-1185">Reference proteome</keyword>
<evidence type="ECO:0008006" key="3">
    <source>
        <dbReference type="Google" id="ProtNLM"/>
    </source>
</evidence>
<sequence>MEIPKAVILIHNPNHYIMKTMTCIQLGGACDKEFTADTFEEIAEMSKKHGMEMYQKGDKPHLEAMSKMQEMMKSPDAMKDWFDKKREVFDALPSN</sequence>